<dbReference type="RefSeq" id="WP_136077783.1">
    <property type="nucleotide sequence ID" value="NZ_CAAHFG010000001.1"/>
</dbReference>
<feature type="signal peptide" evidence="1">
    <location>
        <begin position="1"/>
        <end position="26"/>
    </location>
</feature>
<dbReference type="PROSITE" id="PS51257">
    <property type="entry name" value="PROKAR_LIPOPROTEIN"/>
    <property type="match status" value="1"/>
</dbReference>
<dbReference type="AlphaFoldDB" id="A0A6C2TX40"/>
<evidence type="ECO:0000256" key="1">
    <source>
        <dbReference type="SAM" id="SignalP"/>
    </source>
</evidence>
<dbReference type="EMBL" id="CAAHFG010000001">
    <property type="protein sequence ID" value="VGO12084.1"/>
    <property type="molecule type" value="Genomic_DNA"/>
</dbReference>
<accession>A0A6C2TX40</accession>
<reference evidence="2 3" key="1">
    <citation type="submission" date="2019-04" db="EMBL/GenBank/DDBJ databases">
        <authorList>
            <person name="Van Vliet M D."/>
        </authorList>
    </citation>
    <scope>NUCLEOTIDE SEQUENCE [LARGE SCALE GENOMIC DNA]</scope>
    <source>
        <strain evidence="2 3">F1</strain>
    </source>
</reference>
<evidence type="ECO:0000313" key="3">
    <source>
        <dbReference type="Proteomes" id="UP000366872"/>
    </source>
</evidence>
<keyword evidence="1" id="KW-0732">Signal</keyword>
<gene>
    <name evidence="2" type="ORF">PDESU_00634</name>
</gene>
<evidence type="ECO:0000313" key="2">
    <source>
        <dbReference type="EMBL" id="VGO12084.1"/>
    </source>
</evidence>
<feature type="chain" id="PRO_5025649583" evidence="1">
    <location>
        <begin position="27"/>
        <end position="128"/>
    </location>
</feature>
<keyword evidence="3" id="KW-1185">Reference proteome</keyword>
<dbReference type="Proteomes" id="UP000366872">
    <property type="component" value="Unassembled WGS sequence"/>
</dbReference>
<name>A0A6C2TX40_PONDE</name>
<organism evidence="2 3">
    <name type="scientific">Pontiella desulfatans</name>
    <dbReference type="NCBI Taxonomy" id="2750659"/>
    <lineage>
        <taxon>Bacteria</taxon>
        <taxon>Pseudomonadati</taxon>
        <taxon>Kiritimatiellota</taxon>
        <taxon>Kiritimatiellia</taxon>
        <taxon>Kiritimatiellales</taxon>
        <taxon>Pontiellaceae</taxon>
        <taxon>Pontiella</taxon>
    </lineage>
</organism>
<protein>
    <submittedName>
        <fullName evidence="2">Uncharacterized protein</fullName>
    </submittedName>
</protein>
<sequence length="128" mass="13546">MKKNSNGWTRRLAVALVLIGSSVMLSGCGGDDGGGDGEFVGSTWRVTDENGQSADFTIEDGSSFKLVMNDSGRSGSGTYTLSGEKITFMFLDADGNDCEFTGTISGNTMKGTWTCTNGRSGTWQATRR</sequence>
<proteinExistence type="predicted"/>